<dbReference type="EMBL" id="BAAANF010000001">
    <property type="protein sequence ID" value="GAA1663088.1"/>
    <property type="molecule type" value="Genomic_DNA"/>
</dbReference>
<dbReference type="InterPro" id="IPR016035">
    <property type="entry name" value="Acyl_Trfase/lysoPLipase"/>
</dbReference>
<comment type="similarity">
    <text evidence="4">Belongs to the fabD family.</text>
</comment>
<dbReference type="Gene3D" id="3.30.70.250">
    <property type="entry name" value="Malonyl-CoA ACP transacylase, ACP-binding"/>
    <property type="match status" value="1"/>
</dbReference>
<keyword evidence="2 4" id="KW-0012">Acyltransferase</keyword>
<dbReference type="EC" id="2.3.1.39" evidence="4"/>
<comment type="caution">
    <text evidence="6">The sequence shown here is derived from an EMBL/GenBank/DDBJ whole genome shotgun (WGS) entry which is preliminary data.</text>
</comment>
<dbReference type="InterPro" id="IPR050858">
    <property type="entry name" value="Mal-CoA-ACP_Trans/PKS_FabD"/>
</dbReference>
<dbReference type="InterPro" id="IPR024925">
    <property type="entry name" value="Malonyl_CoA-ACP_transAc"/>
</dbReference>
<evidence type="ECO:0000313" key="7">
    <source>
        <dbReference type="Proteomes" id="UP001500280"/>
    </source>
</evidence>
<keyword evidence="1 4" id="KW-0808">Transferase</keyword>
<evidence type="ECO:0000256" key="1">
    <source>
        <dbReference type="ARBA" id="ARBA00022679"/>
    </source>
</evidence>
<name>A0ABP4S393_9ACTN</name>
<organism evidence="6 7">
    <name type="scientific">Kribbella yunnanensis</name>
    <dbReference type="NCBI Taxonomy" id="190194"/>
    <lineage>
        <taxon>Bacteria</taxon>
        <taxon>Bacillati</taxon>
        <taxon>Actinomycetota</taxon>
        <taxon>Actinomycetes</taxon>
        <taxon>Propionibacteriales</taxon>
        <taxon>Kribbellaceae</taxon>
        <taxon>Kribbella</taxon>
    </lineage>
</organism>
<evidence type="ECO:0000256" key="3">
    <source>
        <dbReference type="ARBA" id="ARBA00048462"/>
    </source>
</evidence>
<dbReference type="SUPFAM" id="SSF55048">
    <property type="entry name" value="Probable ACP-binding domain of malonyl-CoA ACP transacylase"/>
    <property type="match status" value="1"/>
</dbReference>
<evidence type="ECO:0000256" key="4">
    <source>
        <dbReference type="PIRNR" id="PIRNR000446"/>
    </source>
</evidence>
<dbReference type="InterPro" id="IPR014043">
    <property type="entry name" value="Acyl_transferase_dom"/>
</dbReference>
<gene>
    <name evidence="6" type="primary">fabD</name>
    <name evidence="6" type="ORF">GCM10009745_00880</name>
</gene>
<evidence type="ECO:0000313" key="6">
    <source>
        <dbReference type="EMBL" id="GAA1663088.1"/>
    </source>
</evidence>
<dbReference type="Proteomes" id="UP001500280">
    <property type="component" value="Unassembled WGS sequence"/>
</dbReference>
<dbReference type="RefSeq" id="WP_344143822.1">
    <property type="nucleotide sequence ID" value="NZ_BAAANF010000001.1"/>
</dbReference>
<dbReference type="Gene3D" id="3.40.366.10">
    <property type="entry name" value="Malonyl-Coenzyme A Acyl Carrier Protein, domain 2"/>
    <property type="match status" value="1"/>
</dbReference>
<dbReference type="PIRSF" id="PIRSF000446">
    <property type="entry name" value="Mct"/>
    <property type="match status" value="1"/>
</dbReference>
<evidence type="ECO:0000256" key="2">
    <source>
        <dbReference type="ARBA" id="ARBA00023315"/>
    </source>
</evidence>
<proteinExistence type="inferred from homology"/>
<dbReference type="PANTHER" id="PTHR42681">
    <property type="entry name" value="MALONYL-COA-ACYL CARRIER PROTEIN TRANSACYLASE, MITOCHONDRIAL"/>
    <property type="match status" value="1"/>
</dbReference>
<reference evidence="7" key="1">
    <citation type="journal article" date="2019" name="Int. J. Syst. Evol. Microbiol.">
        <title>The Global Catalogue of Microorganisms (GCM) 10K type strain sequencing project: providing services to taxonomists for standard genome sequencing and annotation.</title>
        <authorList>
            <consortium name="The Broad Institute Genomics Platform"/>
            <consortium name="The Broad Institute Genome Sequencing Center for Infectious Disease"/>
            <person name="Wu L."/>
            <person name="Ma J."/>
        </authorList>
    </citation>
    <scope>NUCLEOTIDE SEQUENCE [LARGE SCALE GENOMIC DNA]</scope>
    <source>
        <strain evidence="7">JCM 14307</strain>
    </source>
</reference>
<dbReference type="SMART" id="SM00827">
    <property type="entry name" value="PKS_AT"/>
    <property type="match status" value="1"/>
</dbReference>
<dbReference type="InterPro" id="IPR016036">
    <property type="entry name" value="Malonyl_transacylase_ACP-bd"/>
</dbReference>
<keyword evidence="7" id="KW-1185">Reference proteome</keyword>
<feature type="domain" description="Malonyl-CoA:ACP transacylase (MAT)" evidence="5">
    <location>
        <begin position="9"/>
        <end position="308"/>
    </location>
</feature>
<dbReference type="Pfam" id="PF00698">
    <property type="entry name" value="Acyl_transf_1"/>
    <property type="match status" value="1"/>
</dbReference>
<dbReference type="SUPFAM" id="SSF52151">
    <property type="entry name" value="FabD/lysophospholipase-like"/>
    <property type="match status" value="1"/>
</dbReference>
<accession>A0ABP4S393</accession>
<sequence length="311" mass="32613">MIAPDPAFVFPGQGSQRPGMGRELARCGEEARALIVRAEQLTGVAIGELMTRADEATLADPEAAQLTIFVWSSVLAAELTAAGYRPVAVAGHSLGEYAALVAAGCLGWESALAIVARRGRVMAEAARCQPGAMAAIAGLSEDQVTELCRQFSANDGIVVMANLNAPRQVVVSGTTDEVCQVVDAARSAGALRVKRLPVGGAYHSPLMAAAERELAPLLAEVDLRAPQVPFVSSLTGGVVEDIESYRQQLGGQITRPVRWTDTVASLARTDTRTFVEVGPGRVLTGLGRNMVRTARHLAGYEALSPLAVSQS</sequence>
<dbReference type="PANTHER" id="PTHR42681:SF1">
    <property type="entry name" value="MALONYL-COA-ACYL CARRIER PROTEIN TRANSACYLASE, MITOCHONDRIAL"/>
    <property type="match status" value="1"/>
</dbReference>
<evidence type="ECO:0000259" key="5">
    <source>
        <dbReference type="SMART" id="SM00827"/>
    </source>
</evidence>
<comment type="catalytic activity">
    <reaction evidence="3 4">
        <text>holo-[ACP] + malonyl-CoA = malonyl-[ACP] + CoA</text>
        <dbReference type="Rhea" id="RHEA:41792"/>
        <dbReference type="Rhea" id="RHEA-COMP:9623"/>
        <dbReference type="Rhea" id="RHEA-COMP:9685"/>
        <dbReference type="ChEBI" id="CHEBI:57287"/>
        <dbReference type="ChEBI" id="CHEBI:57384"/>
        <dbReference type="ChEBI" id="CHEBI:64479"/>
        <dbReference type="ChEBI" id="CHEBI:78449"/>
        <dbReference type="EC" id="2.3.1.39"/>
    </reaction>
</comment>
<protein>
    <recommendedName>
        <fullName evidence="4">Malonyl CoA-acyl carrier protein transacylase</fullName>
        <ecNumber evidence="4">2.3.1.39</ecNumber>
    </recommendedName>
</protein>
<dbReference type="InterPro" id="IPR001227">
    <property type="entry name" value="Ac_transferase_dom_sf"/>
</dbReference>